<sequence length="371" mass="41733">MNNITNLLGLDDSSLSILLDKCDSYSKYRVAQIKSWIYKYHVDSFDQMTNLPVKLRNFLKETAKIEPMSLKTQNISSDGTMKWLFDVGNGNAIETVLIPDIDRYTLCISSQAGCAVNCSFCYTGQQGFNRNLTTNEIISQLWWAQKSINDKFPKNNIQDDSLAASKITNVVMMGMGEPLLNYGQVIPALRLMMDDNAYSLSRRRITLSTSGIVPMIDKMAQDCPVSLAVSLHAPNNSLRNKLMPINKKYPLEELIKSCKNYVSRAPRDFVTFEYCMLENINDNDDHAVELIELISVLKCKVNLIPFNSFPSSNLKRSSLNRILSFAKILNDSGIITTIRKTRGDDILAACGQLAGNVDNITKIKFHNDLNL</sequence>
<evidence type="ECO:0000313" key="17">
    <source>
        <dbReference type="Proteomes" id="UP000011547"/>
    </source>
</evidence>
<feature type="binding site" evidence="14">
    <location>
        <begin position="230"/>
        <end position="232"/>
    </location>
    <ligand>
        <name>S-adenosyl-L-methionine</name>
        <dbReference type="ChEBI" id="CHEBI:59789"/>
    </ligand>
</feature>
<dbReference type="InterPro" id="IPR027492">
    <property type="entry name" value="RNA_MTrfase_RlmN"/>
</dbReference>
<dbReference type="GO" id="GO:0005737">
    <property type="term" value="C:cytoplasm"/>
    <property type="evidence" value="ECO:0007669"/>
    <property type="project" value="UniProtKB-SubCell"/>
</dbReference>
<keyword evidence="11 14" id="KW-0408">Iron</keyword>
<keyword evidence="9 14" id="KW-0819">tRNA processing</keyword>
<dbReference type="NCBIfam" id="TIGR00048">
    <property type="entry name" value="rRNA_mod_RlmN"/>
    <property type="match status" value="1"/>
</dbReference>
<keyword evidence="8 14" id="KW-0949">S-adenosyl-L-methionine</keyword>
<dbReference type="CDD" id="cd01335">
    <property type="entry name" value="Radical_SAM"/>
    <property type="match status" value="1"/>
</dbReference>
<comment type="catalytic activity">
    <reaction evidence="14">
        <text>adenosine(2503) in 23S rRNA + 2 reduced [2Fe-2S]-[ferredoxin] + 2 S-adenosyl-L-methionine = 2-methyladenosine(2503) in 23S rRNA + 5'-deoxyadenosine + L-methionine + 2 oxidized [2Fe-2S]-[ferredoxin] + S-adenosyl-L-homocysteine</text>
        <dbReference type="Rhea" id="RHEA:42916"/>
        <dbReference type="Rhea" id="RHEA-COMP:10000"/>
        <dbReference type="Rhea" id="RHEA-COMP:10001"/>
        <dbReference type="Rhea" id="RHEA-COMP:10152"/>
        <dbReference type="Rhea" id="RHEA-COMP:10282"/>
        <dbReference type="ChEBI" id="CHEBI:17319"/>
        <dbReference type="ChEBI" id="CHEBI:33737"/>
        <dbReference type="ChEBI" id="CHEBI:33738"/>
        <dbReference type="ChEBI" id="CHEBI:57844"/>
        <dbReference type="ChEBI" id="CHEBI:57856"/>
        <dbReference type="ChEBI" id="CHEBI:59789"/>
        <dbReference type="ChEBI" id="CHEBI:74411"/>
        <dbReference type="ChEBI" id="CHEBI:74497"/>
        <dbReference type="EC" id="2.1.1.192"/>
    </reaction>
</comment>
<keyword evidence="17" id="KW-1185">Reference proteome</keyword>
<dbReference type="GO" id="GO:0000049">
    <property type="term" value="F:tRNA binding"/>
    <property type="evidence" value="ECO:0007669"/>
    <property type="project" value="UniProtKB-UniRule"/>
</dbReference>
<feature type="active site" description="Proton acceptor" evidence="14">
    <location>
        <position position="94"/>
    </location>
</feature>
<dbReference type="Pfam" id="PF04055">
    <property type="entry name" value="Radical_SAM"/>
    <property type="match status" value="1"/>
</dbReference>
<evidence type="ECO:0000256" key="12">
    <source>
        <dbReference type="ARBA" id="ARBA00023014"/>
    </source>
</evidence>
<dbReference type="Gene3D" id="1.10.150.530">
    <property type="match status" value="1"/>
</dbReference>
<organism evidence="16 17">
    <name type="scientific">Candidatus Kinetoplastidibacterium desouzai TCC079E</name>
    <dbReference type="NCBI Taxonomy" id="1208919"/>
    <lineage>
        <taxon>Bacteria</taxon>
        <taxon>Pseudomonadati</taxon>
        <taxon>Pseudomonadota</taxon>
        <taxon>Betaproteobacteria</taxon>
        <taxon>Candidatus Kinetoplastidibacterium</taxon>
    </lineage>
</organism>
<feature type="binding site" evidence="14">
    <location>
        <position position="118"/>
    </location>
    <ligand>
        <name>[4Fe-4S] cluster</name>
        <dbReference type="ChEBI" id="CHEBI:49883"/>
        <note>4Fe-4S-S-AdoMet</note>
    </ligand>
</feature>
<dbReference type="InterPro" id="IPR040072">
    <property type="entry name" value="Methyltransferase_A"/>
</dbReference>
<dbReference type="GO" id="GO:0030488">
    <property type="term" value="P:tRNA methylation"/>
    <property type="evidence" value="ECO:0007669"/>
    <property type="project" value="UniProtKB-UniRule"/>
</dbReference>
<dbReference type="PATRIC" id="fig|1208919.3.peg.383"/>
<dbReference type="Proteomes" id="UP000011547">
    <property type="component" value="Chromosome"/>
</dbReference>
<dbReference type="SUPFAM" id="SSF102114">
    <property type="entry name" value="Radical SAM enzymes"/>
    <property type="match status" value="1"/>
</dbReference>
<feature type="binding site" evidence="14">
    <location>
        <position position="121"/>
    </location>
    <ligand>
        <name>[4Fe-4S] cluster</name>
        <dbReference type="ChEBI" id="CHEBI:49883"/>
        <note>4Fe-4S-S-AdoMet</note>
    </ligand>
</feature>
<dbReference type="InterPro" id="IPR004383">
    <property type="entry name" value="rRNA_lsu_MTrfase_RlmN/Cfr"/>
</dbReference>
<dbReference type="GO" id="GO:0051539">
    <property type="term" value="F:4 iron, 4 sulfur cluster binding"/>
    <property type="evidence" value="ECO:0007669"/>
    <property type="project" value="UniProtKB-UniRule"/>
</dbReference>
<dbReference type="InterPro" id="IPR058240">
    <property type="entry name" value="rSAM_sf"/>
</dbReference>
<dbReference type="FunFam" id="3.20.20.70:FF:000008">
    <property type="entry name" value="Dual-specificity RNA methyltransferase RlmN"/>
    <property type="match status" value="1"/>
</dbReference>
<dbReference type="GO" id="GO:0046872">
    <property type="term" value="F:metal ion binding"/>
    <property type="evidence" value="ECO:0007669"/>
    <property type="project" value="UniProtKB-KW"/>
</dbReference>
<evidence type="ECO:0000256" key="10">
    <source>
        <dbReference type="ARBA" id="ARBA00022723"/>
    </source>
</evidence>
<evidence type="ECO:0000256" key="1">
    <source>
        <dbReference type="ARBA" id="ARBA00004496"/>
    </source>
</evidence>
<accession>M1M3X9</accession>
<dbReference type="GO" id="GO:0070040">
    <property type="term" value="F:rRNA (adenine(2503)-C2-)-methyltransferase activity"/>
    <property type="evidence" value="ECO:0007669"/>
    <property type="project" value="UniProtKB-UniRule"/>
</dbReference>
<evidence type="ECO:0000256" key="9">
    <source>
        <dbReference type="ARBA" id="ARBA00022694"/>
    </source>
</evidence>
<dbReference type="EMBL" id="CP003803">
    <property type="protein sequence ID" value="AGF46945.1"/>
    <property type="molecule type" value="Genomic_DNA"/>
</dbReference>
<dbReference type="InterPro" id="IPR048641">
    <property type="entry name" value="RlmN_N"/>
</dbReference>
<comment type="caution">
    <text evidence="14">Lacks conserved residue(s) required for the propagation of feature annotation.</text>
</comment>
<keyword evidence="5 14" id="KW-0698">rRNA processing</keyword>
<feature type="domain" description="Radical SAM core" evidence="15">
    <location>
        <begin position="100"/>
        <end position="345"/>
    </location>
</feature>
<feature type="binding site" evidence="14">
    <location>
        <begin position="176"/>
        <end position="177"/>
    </location>
    <ligand>
        <name>S-adenosyl-L-methionine</name>
        <dbReference type="ChEBI" id="CHEBI:59789"/>
    </ligand>
</feature>
<dbReference type="Pfam" id="PF21016">
    <property type="entry name" value="RlmN_N"/>
    <property type="match status" value="1"/>
</dbReference>
<evidence type="ECO:0000256" key="13">
    <source>
        <dbReference type="ARBA" id="ARBA00023157"/>
    </source>
</evidence>
<keyword evidence="7 14" id="KW-0808">Transferase</keyword>
<dbReference type="GO" id="GO:0002935">
    <property type="term" value="F:tRNA (adenine(37)-C2)-methyltransferase activity"/>
    <property type="evidence" value="ECO:0007669"/>
    <property type="project" value="UniProtKB-UniRule"/>
</dbReference>
<evidence type="ECO:0000256" key="14">
    <source>
        <dbReference type="HAMAP-Rule" id="MF_01849"/>
    </source>
</evidence>
<dbReference type="InterPro" id="IPR013785">
    <property type="entry name" value="Aldolase_TIM"/>
</dbReference>
<dbReference type="InterPro" id="IPR007197">
    <property type="entry name" value="rSAM"/>
</dbReference>
<feature type="active site" description="S-methylcysteine intermediate" evidence="14">
    <location>
        <position position="350"/>
    </location>
</feature>
<evidence type="ECO:0000313" key="16">
    <source>
        <dbReference type="EMBL" id="AGF46945.1"/>
    </source>
</evidence>
<evidence type="ECO:0000259" key="15">
    <source>
        <dbReference type="PROSITE" id="PS51918"/>
    </source>
</evidence>
<proteinExistence type="inferred from homology"/>
<dbReference type="PIRSF" id="PIRSF006004">
    <property type="entry name" value="CHP00048"/>
    <property type="match status" value="1"/>
</dbReference>
<dbReference type="Gene3D" id="3.20.20.70">
    <property type="entry name" value="Aldolase class I"/>
    <property type="match status" value="1"/>
</dbReference>
<keyword evidence="12 14" id="KW-0411">Iron-sulfur</keyword>
<dbReference type="STRING" id="1208919.CDSE_0657"/>
<feature type="binding site" evidence="14">
    <location>
        <position position="114"/>
    </location>
    <ligand>
        <name>[4Fe-4S] cluster</name>
        <dbReference type="ChEBI" id="CHEBI:49883"/>
        <note>4Fe-4S-S-AdoMet</note>
    </ligand>
</feature>
<dbReference type="SFLD" id="SFLDG01062">
    <property type="entry name" value="methyltransferase_(Class_A)"/>
    <property type="match status" value="1"/>
</dbReference>
<dbReference type="eggNOG" id="COG0820">
    <property type="taxonomic scope" value="Bacteria"/>
</dbReference>
<dbReference type="RefSeq" id="WP_015396356.1">
    <property type="nucleotide sequence ID" value="NC_020294.1"/>
</dbReference>
<comment type="miscellaneous">
    <text evidence="14">Reaction proceeds by a ping-pong mechanism involving intermediate methylation of a conserved cysteine residue.</text>
</comment>
<comment type="similarity">
    <text evidence="2 14">Belongs to the radical SAM superfamily. RlmN family.</text>
</comment>
<comment type="subcellular location">
    <subcellularLocation>
        <location evidence="1 14">Cytoplasm</location>
    </subcellularLocation>
</comment>
<comment type="catalytic activity">
    <reaction evidence="14">
        <text>adenosine(37) in tRNA + 2 reduced [2Fe-2S]-[ferredoxin] + 2 S-adenosyl-L-methionine = 2-methyladenosine(37) in tRNA + 5'-deoxyadenosine + L-methionine + 2 oxidized [2Fe-2S]-[ferredoxin] + S-adenosyl-L-homocysteine</text>
        <dbReference type="Rhea" id="RHEA:43332"/>
        <dbReference type="Rhea" id="RHEA-COMP:10000"/>
        <dbReference type="Rhea" id="RHEA-COMP:10001"/>
        <dbReference type="Rhea" id="RHEA-COMP:10162"/>
        <dbReference type="Rhea" id="RHEA-COMP:10485"/>
        <dbReference type="ChEBI" id="CHEBI:17319"/>
        <dbReference type="ChEBI" id="CHEBI:33737"/>
        <dbReference type="ChEBI" id="CHEBI:33738"/>
        <dbReference type="ChEBI" id="CHEBI:57844"/>
        <dbReference type="ChEBI" id="CHEBI:57856"/>
        <dbReference type="ChEBI" id="CHEBI:59789"/>
        <dbReference type="ChEBI" id="CHEBI:74411"/>
        <dbReference type="ChEBI" id="CHEBI:74497"/>
        <dbReference type="EC" id="2.1.1.192"/>
    </reaction>
</comment>
<evidence type="ECO:0000256" key="3">
    <source>
        <dbReference type="ARBA" id="ARBA00022485"/>
    </source>
</evidence>
<evidence type="ECO:0000256" key="7">
    <source>
        <dbReference type="ARBA" id="ARBA00022679"/>
    </source>
</evidence>
<dbReference type="PANTHER" id="PTHR30544:SF5">
    <property type="entry name" value="RADICAL SAM CORE DOMAIN-CONTAINING PROTEIN"/>
    <property type="match status" value="1"/>
</dbReference>
<evidence type="ECO:0000256" key="8">
    <source>
        <dbReference type="ARBA" id="ARBA00022691"/>
    </source>
</evidence>
<feature type="binding site" evidence="14">
    <location>
        <position position="307"/>
    </location>
    <ligand>
        <name>S-adenosyl-L-methionine</name>
        <dbReference type="ChEBI" id="CHEBI:59789"/>
    </ligand>
</feature>
<dbReference type="GO" id="GO:0019843">
    <property type="term" value="F:rRNA binding"/>
    <property type="evidence" value="ECO:0007669"/>
    <property type="project" value="UniProtKB-UniRule"/>
</dbReference>
<dbReference type="EC" id="2.1.1.192" evidence="14"/>
<dbReference type="OrthoDB" id="9793973at2"/>
<dbReference type="SFLD" id="SFLDF00275">
    <property type="entry name" value="adenosine_C2_methyltransferase"/>
    <property type="match status" value="1"/>
</dbReference>
<keyword evidence="6 14" id="KW-0489">Methyltransferase</keyword>
<evidence type="ECO:0000256" key="11">
    <source>
        <dbReference type="ARBA" id="ARBA00023004"/>
    </source>
</evidence>
<comment type="function">
    <text evidence="14">Specifically methylates position 2 of adenine 2503 in 23S rRNA and position 2 of adenine 37 in tRNAs. m2A2503 modification seems to play a crucial role in the proofreading step occurring at the peptidyl transferase center and thus would serve to optimize ribosomal fidelity.</text>
</comment>
<dbReference type="PANTHER" id="PTHR30544">
    <property type="entry name" value="23S RRNA METHYLTRANSFERASE"/>
    <property type="match status" value="1"/>
</dbReference>
<dbReference type="SFLD" id="SFLDS00029">
    <property type="entry name" value="Radical_SAM"/>
    <property type="match status" value="1"/>
</dbReference>
<evidence type="ECO:0000256" key="2">
    <source>
        <dbReference type="ARBA" id="ARBA00007544"/>
    </source>
</evidence>
<dbReference type="PROSITE" id="PS51918">
    <property type="entry name" value="RADICAL_SAM"/>
    <property type="match status" value="1"/>
</dbReference>
<feature type="binding site" evidence="14">
    <location>
        <position position="208"/>
    </location>
    <ligand>
        <name>S-adenosyl-L-methionine</name>
        <dbReference type="ChEBI" id="CHEBI:59789"/>
    </ligand>
</feature>
<keyword evidence="3 14" id="KW-0004">4Fe-4S</keyword>
<comment type="cofactor">
    <cofactor evidence="14">
        <name>[4Fe-4S] cluster</name>
        <dbReference type="ChEBI" id="CHEBI:49883"/>
    </cofactor>
    <text evidence="14">Binds 1 [4Fe-4S] cluster. The cluster is coordinated with 3 cysteines and an exchangeable S-adenosyl-L-methionine.</text>
</comment>
<evidence type="ECO:0000256" key="6">
    <source>
        <dbReference type="ARBA" id="ARBA00022603"/>
    </source>
</evidence>
<dbReference type="AlphaFoldDB" id="M1M3X9"/>
<evidence type="ECO:0000256" key="4">
    <source>
        <dbReference type="ARBA" id="ARBA00022490"/>
    </source>
</evidence>
<name>M1M3X9_9PROT</name>
<keyword evidence="13 14" id="KW-1015">Disulfide bond</keyword>
<keyword evidence="10 14" id="KW-0479">Metal-binding</keyword>
<reference evidence="16 17" key="1">
    <citation type="journal article" date="2013" name="Genome Biol. Evol.">
        <title>Genome evolution and phylogenomic analysis of candidatus kinetoplastibacterium, the betaproteobacterial endosymbionts of strigomonas and angomonas.</title>
        <authorList>
            <person name="Alves J.M."/>
            <person name="Serrano M.G."/>
            <person name="Maia da Silva F."/>
            <person name="Voegtly L.J."/>
            <person name="Matveyev A.V."/>
            <person name="Teixeira M.M."/>
            <person name="Camargo E.P."/>
            <person name="Buck G.A."/>
        </authorList>
    </citation>
    <scope>NUCLEOTIDE SEQUENCE [LARGE SCALE GENOMIC DNA]</scope>
    <source>
        <strain evidence="16 17">TCC079E</strain>
    </source>
</reference>
<dbReference type="HOGENOM" id="CLU_029101_0_0_4"/>
<keyword evidence="4 14" id="KW-0963">Cytoplasm</keyword>
<dbReference type="HAMAP" id="MF_01849">
    <property type="entry name" value="RNA_methyltr_RlmN"/>
    <property type="match status" value="1"/>
</dbReference>
<evidence type="ECO:0000256" key="5">
    <source>
        <dbReference type="ARBA" id="ARBA00022552"/>
    </source>
</evidence>
<dbReference type="GO" id="GO:0070475">
    <property type="term" value="P:rRNA base methylation"/>
    <property type="evidence" value="ECO:0007669"/>
    <property type="project" value="UniProtKB-UniRule"/>
</dbReference>
<gene>
    <name evidence="14" type="primary">rlmN</name>
    <name evidence="16" type="ORF">CDSE_0657</name>
</gene>
<dbReference type="KEGG" id="kde:CDSE_0657"/>
<protein>
    <recommendedName>
        <fullName evidence="14">Dual-specificity RNA methyltransferase RlmN</fullName>
        <ecNumber evidence="14">2.1.1.192</ecNumber>
    </recommendedName>
    <alternativeName>
        <fullName evidence="14">23S rRNA (adenine(2503)-C(2))-methyltransferase</fullName>
    </alternativeName>
    <alternativeName>
        <fullName evidence="14">23S rRNA m2A2503 methyltransferase</fullName>
    </alternativeName>
    <alternativeName>
        <fullName evidence="14">Ribosomal RNA large subunit methyltransferase N</fullName>
    </alternativeName>
    <alternativeName>
        <fullName evidence="14">tRNA (adenine(37)-C(2))-methyltransferase</fullName>
    </alternativeName>
    <alternativeName>
        <fullName evidence="14">tRNA m2A37 methyltransferase</fullName>
    </alternativeName>
</protein>